<dbReference type="EMBL" id="JXQG01000002">
    <property type="protein sequence ID" value="KKZ13337.1"/>
    <property type="molecule type" value="Genomic_DNA"/>
</dbReference>
<name>A0A0G2J5N6_9SYNE</name>
<organism evidence="2 3">
    <name type="scientific">Candidatus Synechococcus spongiarum SP3</name>
    <dbReference type="NCBI Taxonomy" id="1604020"/>
    <lineage>
        <taxon>Bacteria</taxon>
        <taxon>Bacillati</taxon>
        <taxon>Cyanobacteriota</taxon>
        <taxon>Cyanophyceae</taxon>
        <taxon>Synechococcales</taxon>
        <taxon>Synechococcaceae</taxon>
        <taxon>Synechococcus</taxon>
    </lineage>
</organism>
<feature type="compositionally biased region" description="Basic residues" evidence="1">
    <location>
        <begin position="1"/>
        <end position="10"/>
    </location>
</feature>
<evidence type="ECO:0000256" key="1">
    <source>
        <dbReference type="SAM" id="MobiDB-lite"/>
    </source>
</evidence>
<sequence length="163" mass="17915">MGKAVPRKSAGRPMALSSVSRRSRRQRWSHGVRRTAPVPDASPTPPGLGGIHWLANRALLVSLLLSSVLCVLELQVRFNMSRTYTALQDALTTQQLLLDSRSRLMAALGMIDASGPTKQGDLSVRQDSEPLLLPPPPNRQLKRRSLLENPARWFSAGAVLRGY</sequence>
<feature type="region of interest" description="Disordered" evidence="1">
    <location>
        <begin position="1"/>
        <end position="45"/>
    </location>
</feature>
<evidence type="ECO:0000313" key="2">
    <source>
        <dbReference type="EMBL" id="KKZ13337.1"/>
    </source>
</evidence>
<dbReference type="AlphaFoldDB" id="A0A0G2J5N6"/>
<dbReference type="Proteomes" id="UP000035067">
    <property type="component" value="Unassembled WGS sequence"/>
</dbReference>
<gene>
    <name evidence="2" type="ORF">TE42_00705</name>
</gene>
<proteinExistence type="predicted"/>
<evidence type="ECO:0000313" key="3">
    <source>
        <dbReference type="Proteomes" id="UP000035067"/>
    </source>
</evidence>
<comment type="caution">
    <text evidence="2">The sequence shown here is derived from an EMBL/GenBank/DDBJ whole genome shotgun (WGS) entry which is preliminary data.</text>
</comment>
<feature type="compositionally biased region" description="Basic residues" evidence="1">
    <location>
        <begin position="21"/>
        <end position="33"/>
    </location>
</feature>
<accession>A0A0G2J5N6</accession>
<reference evidence="2 3" key="1">
    <citation type="submission" date="2015-01" db="EMBL/GenBank/DDBJ databases">
        <title>Lifestyle Evolution in Cyanobacterial Symbionts of Sponges.</title>
        <authorList>
            <person name="Burgsdorf I."/>
            <person name="Slaby B.M."/>
            <person name="Handley K.M."/>
            <person name="Haber M."/>
            <person name="Blom J."/>
            <person name="Marshall C.W."/>
            <person name="Gilbert J.A."/>
            <person name="Hentschel U."/>
            <person name="Steindler L."/>
        </authorList>
    </citation>
    <scope>NUCLEOTIDE SEQUENCE [LARGE SCALE GENOMIC DNA]</scope>
    <source>
        <strain evidence="2">SP3</strain>
    </source>
</reference>
<dbReference type="PATRIC" id="fig|1604020.3.peg.460"/>
<protein>
    <submittedName>
        <fullName evidence="2">Uncharacterized protein</fullName>
    </submittedName>
</protein>